<dbReference type="InterPro" id="IPR004358">
    <property type="entry name" value="Sig_transdc_His_kin-like_C"/>
</dbReference>
<accession>A0A4Q2S983</accession>
<reference evidence="11 12" key="1">
    <citation type="submission" date="2019-01" db="EMBL/GenBank/DDBJ databases">
        <title>Novel species of Nocardioides.</title>
        <authorList>
            <person name="Liu Q."/>
            <person name="Xin Y.-H."/>
        </authorList>
    </citation>
    <scope>NUCLEOTIDE SEQUENCE [LARGE SCALE GENOMIC DNA]</scope>
    <source>
        <strain evidence="11 12">CGMCC 4.6875</strain>
    </source>
</reference>
<organism evidence="11 12">
    <name type="scientific">Nocardioides ganghwensis</name>
    <dbReference type="NCBI Taxonomy" id="252230"/>
    <lineage>
        <taxon>Bacteria</taxon>
        <taxon>Bacillati</taxon>
        <taxon>Actinomycetota</taxon>
        <taxon>Actinomycetes</taxon>
        <taxon>Propionibacteriales</taxon>
        <taxon>Nocardioidaceae</taxon>
        <taxon>Nocardioides</taxon>
    </lineage>
</organism>
<dbReference type="PRINTS" id="PR00344">
    <property type="entry name" value="BCTRLSENSOR"/>
</dbReference>
<sequence>MLSSAISARARWSAPRATTGIVGRALVGRALASAGAVRPHLVWRTRRPAPDHDPGPDPYGSRHEVVTQSSTTREQRELLHELRSTMAGLVSGSVMLDNPDVSPEARQRLWESMRRELDRMDRLLSGRMGPTAEIDLDQALEPILELQRLKGRHVEVRGAGDVVQGRYDALAEVLNILVDNAATHGGVDHSVVEVVRRDEDTVDIRVSDEGRGIPPEQRDHIFDWGLRGEDSPGEGIGLNLAQRLMTEDGGSLRLAEHEGNGSSFVITLPAARRPADDDVAPGSRRAWTY</sequence>
<proteinExistence type="predicted"/>
<dbReference type="PANTHER" id="PTHR42878:SF7">
    <property type="entry name" value="SENSOR HISTIDINE KINASE GLRK"/>
    <property type="match status" value="1"/>
</dbReference>
<feature type="compositionally biased region" description="Basic and acidic residues" evidence="9">
    <location>
        <begin position="48"/>
        <end position="65"/>
    </location>
</feature>
<dbReference type="GO" id="GO:0000156">
    <property type="term" value="F:phosphorelay response regulator activity"/>
    <property type="evidence" value="ECO:0007669"/>
    <property type="project" value="TreeGrafter"/>
</dbReference>
<evidence type="ECO:0000256" key="7">
    <source>
        <dbReference type="ARBA" id="ARBA00023012"/>
    </source>
</evidence>
<dbReference type="InterPro" id="IPR003594">
    <property type="entry name" value="HATPase_dom"/>
</dbReference>
<dbReference type="SMART" id="SM00387">
    <property type="entry name" value="HATPase_c"/>
    <property type="match status" value="1"/>
</dbReference>
<evidence type="ECO:0000256" key="9">
    <source>
        <dbReference type="SAM" id="MobiDB-lite"/>
    </source>
</evidence>
<comment type="catalytic activity">
    <reaction evidence="1">
        <text>ATP + protein L-histidine = ADP + protein N-phospho-L-histidine.</text>
        <dbReference type="EC" id="2.7.13.3"/>
    </reaction>
</comment>
<dbReference type="EMBL" id="SDWU01000020">
    <property type="protein sequence ID" value="RYB99128.1"/>
    <property type="molecule type" value="Genomic_DNA"/>
</dbReference>
<dbReference type="InterPro" id="IPR036890">
    <property type="entry name" value="HATPase_C_sf"/>
</dbReference>
<dbReference type="GO" id="GO:0030295">
    <property type="term" value="F:protein kinase activator activity"/>
    <property type="evidence" value="ECO:0007669"/>
    <property type="project" value="TreeGrafter"/>
</dbReference>
<keyword evidence="4" id="KW-0547">Nucleotide-binding</keyword>
<dbReference type="Pfam" id="PF02518">
    <property type="entry name" value="HATPase_c"/>
    <property type="match status" value="1"/>
</dbReference>
<keyword evidence="3" id="KW-0808">Transferase</keyword>
<keyword evidence="6" id="KW-0067">ATP-binding</keyword>
<dbReference type="GO" id="GO:0004673">
    <property type="term" value="F:protein histidine kinase activity"/>
    <property type="evidence" value="ECO:0007669"/>
    <property type="project" value="UniProtKB-EC"/>
</dbReference>
<dbReference type="InterPro" id="IPR005467">
    <property type="entry name" value="His_kinase_dom"/>
</dbReference>
<keyword evidence="7" id="KW-0902">Two-component regulatory system</keyword>
<evidence type="ECO:0000256" key="8">
    <source>
        <dbReference type="ARBA" id="ARBA00039401"/>
    </source>
</evidence>
<dbReference type="EC" id="2.7.13.3" evidence="2"/>
<protein>
    <recommendedName>
        <fullName evidence="8">Sensor-like histidine kinase SenX3</fullName>
        <ecNumber evidence="2">2.7.13.3</ecNumber>
    </recommendedName>
</protein>
<evidence type="ECO:0000256" key="4">
    <source>
        <dbReference type="ARBA" id="ARBA00022741"/>
    </source>
</evidence>
<evidence type="ECO:0000313" key="12">
    <source>
        <dbReference type="Proteomes" id="UP000293291"/>
    </source>
</evidence>
<dbReference type="Proteomes" id="UP000293291">
    <property type="component" value="Unassembled WGS sequence"/>
</dbReference>
<dbReference type="Gene3D" id="3.30.565.10">
    <property type="entry name" value="Histidine kinase-like ATPase, C-terminal domain"/>
    <property type="match status" value="1"/>
</dbReference>
<dbReference type="PANTHER" id="PTHR42878">
    <property type="entry name" value="TWO-COMPONENT HISTIDINE KINASE"/>
    <property type="match status" value="1"/>
</dbReference>
<gene>
    <name evidence="11" type="ORF">EUA07_16795</name>
</gene>
<evidence type="ECO:0000256" key="6">
    <source>
        <dbReference type="ARBA" id="ARBA00022840"/>
    </source>
</evidence>
<evidence type="ECO:0000256" key="2">
    <source>
        <dbReference type="ARBA" id="ARBA00012438"/>
    </source>
</evidence>
<evidence type="ECO:0000313" key="11">
    <source>
        <dbReference type="EMBL" id="RYB99128.1"/>
    </source>
</evidence>
<dbReference type="GO" id="GO:0005524">
    <property type="term" value="F:ATP binding"/>
    <property type="evidence" value="ECO:0007669"/>
    <property type="project" value="UniProtKB-KW"/>
</dbReference>
<evidence type="ECO:0000256" key="3">
    <source>
        <dbReference type="ARBA" id="ARBA00022679"/>
    </source>
</evidence>
<dbReference type="InterPro" id="IPR050351">
    <property type="entry name" value="BphY/WalK/GraS-like"/>
</dbReference>
<evidence type="ECO:0000259" key="10">
    <source>
        <dbReference type="PROSITE" id="PS50109"/>
    </source>
</evidence>
<evidence type="ECO:0000256" key="5">
    <source>
        <dbReference type="ARBA" id="ARBA00022777"/>
    </source>
</evidence>
<dbReference type="GO" id="GO:0007234">
    <property type="term" value="P:osmosensory signaling via phosphorelay pathway"/>
    <property type="evidence" value="ECO:0007669"/>
    <property type="project" value="TreeGrafter"/>
</dbReference>
<feature type="domain" description="Histidine kinase" evidence="10">
    <location>
        <begin position="77"/>
        <end position="272"/>
    </location>
</feature>
<name>A0A4Q2S983_9ACTN</name>
<comment type="caution">
    <text evidence="11">The sequence shown here is derived from an EMBL/GenBank/DDBJ whole genome shotgun (WGS) entry which is preliminary data.</text>
</comment>
<feature type="region of interest" description="Disordered" evidence="9">
    <location>
        <begin position="42"/>
        <end position="72"/>
    </location>
</feature>
<keyword evidence="5 11" id="KW-0418">Kinase</keyword>
<keyword evidence="12" id="KW-1185">Reference proteome</keyword>
<dbReference type="PROSITE" id="PS50109">
    <property type="entry name" value="HIS_KIN"/>
    <property type="match status" value="1"/>
</dbReference>
<evidence type="ECO:0000256" key="1">
    <source>
        <dbReference type="ARBA" id="ARBA00000085"/>
    </source>
</evidence>
<dbReference type="AlphaFoldDB" id="A0A4Q2S983"/>
<dbReference type="CDD" id="cd00075">
    <property type="entry name" value="HATPase"/>
    <property type="match status" value="1"/>
</dbReference>
<dbReference type="SUPFAM" id="SSF55874">
    <property type="entry name" value="ATPase domain of HSP90 chaperone/DNA topoisomerase II/histidine kinase"/>
    <property type="match status" value="1"/>
</dbReference>